<feature type="domain" description="N-acetyltransferase" evidence="3">
    <location>
        <begin position="101"/>
        <end position="245"/>
    </location>
</feature>
<dbReference type="RefSeq" id="WP_331847920.1">
    <property type="nucleotide sequence ID" value="NZ_JAZHPZ010000009.1"/>
</dbReference>
<evidence type="ECO:0000259" key="3">
    <source>
        <dbReference type="PROSITE" id="PS51186"/>
    </source>
</evidence>
<evidence type="ECO:0000256" key="2">
    <source>
        <dbReference type="ARBA" id="ARBA00023315"/>
    </source>
</evidence>
<comment type="caution">
    <text evidence="4">The sequence shown here is derived from an EMBL/GenBank/DDBJ whole genome shotgun (WGS) entry which is preliminary data.</text>
</comment>
<dbReference type="Proteomes" id="UP001306950">
    <property type="component" value="Unassembled WGS sequence"/>
</dbReference>
<organism evidence="4 5">
    <name type="scientific">Paenibacillus haidiansis</name>
    <dbReference type="NCBI Taxonomy" id="1574488"/>
    <lineage>
        <taxon>Bacteria</taxon>
        <taxon>Bacillati</taxon>
        <taxon>Bacillota</taxon>
        <taxon>Bacilli</taxon>
        <taxon>Bacillales</taxon>
        <taxon>Paenibacillaceae</taxon>
        <taxon>Paenibacillus</taxon>
    </lineage>
</organism>
<keyword evidence="2" id="KW-0012">Acyltransferase</keyword>
<keyword evidence="1" id="KW-0808">Transferase</keyword>
<dbReference type="InterPro" id="IPR000182">
    <property type="entry name" value="GNAT_dom"/>
</dbReference>
<dbReference type="PANTHER" id="PTHR43420">
    <property type="entry name" value="ACETYLTRANSFERASE"/>
    <property type="match status" value="1"/>
</dbReference>
<dbReference type="InterPro" id="IPR016181">
    <property type="entry name" value="Acyl_CoA_acyltransferase"/>
</dbReference>
<dbReference type="Gene3D" id="3.40.630.30">
    <property type="match status" value="1"/>
</dbReference>
<keyword evidence="5" id="KW-1185">Reference proteome</keyword>
<evidence type="ECO:0000313" key="5">
    <source>
        <dbReference type="Proteomes" id="UP001306950"/>
    </source>
</evidence>
<dbReference type="InterPro" id="IPR050680">
    <property type="entry name" value="YpeA/RimI_acetyltransf"/>
</dbReference>
<dbReference type="PROSITE" id="PS51186">
    <property type="entry name" value="GNAT"/>
    <property type="match status" value="1"/>
</dbReference>
<gene>
    <name evidence="4" type="ORF">V3851_17895</name>
</gene>
<name>A0ABU7VVG5_9BACL</name>
<dbReference type="Pfam" id="PF24553">
    <property type="entry name" value="Rv0428c_C"/>
    <property type="match status" value="1"/>
</dbReference>
<dbReference type="SUPFAM" id="SSF55729">
    <property type="entry name" value="Acyl-CoA N-acyltransferases (Nat)"/>
    <property type="match status" value="1"/>
</dbReference>
<dbReference type="PANTHER" id="PTHR43420:SF44">
    <property type="entry name" value="ACETYLTRANSFERASE YPEA"/>
    <property type="match status" value="1"/>
</dbReference>
<proteinExistence type="predicted"/>
<accession>A0ABU7VVG5</accession>
<reference evidence="4 5" key="1">
    <citation type="submission" date="2024-02" db="EMBL/GenBank/DDBJ databases">
        <title>A nitrogen-fixing paenibacillus bacterium.</title>
        <authorList>
            <person name="Zhang W.L."/>
            <person name="Chen S.F."/>
        </authorList>
    </citation>
    <scope>NUCLEOTIDE SEQUENCE [LARGE SCALE GENOMIC DNA]</scope>
    <source>
        <strain evidence="4 5">M1</strain>
    </source>
</reference>
<dbReference type="InterPro" id="IPR056935">
    <property type="entry name" value="Rv0428c-like_C"/>
</dbReference>
<dbReference type="CDD" id="cd04301">
    <property type="entry name" value="NAT_SF"/>
    <property type="match status" value="1"/>
</dbReference>
<evidence type="ECO:0000256" key="1">
    <source>
        <dbReference type="ARBA" id="ARBA00022679"/>
    </source>
</evidence>
<evidence type="ECO:0000313" key="4">
    <source>
        <dbReference type="EMBL" id="MEF2967706.1"/>
    </source>
</evidence>
<sequence length="245" mass="27604">MDYKMIEELALNNWPALTTLLYDGWVLRFAEGYTKRSNSVSPLYGSGSDLELKIGACEKIYAEQGIRIAFKITPFVQPEHLDAVLERKGYSLIDETSMQTLALDNLSEPRLKDVRITGEAGGEWLDAYARMGRLTPAQLATAQRMFANIKTKAGYMAQYHNGHIVSCGLGVVERDYIGLYGIMTDAEYRNRGFGEQMILNLLQWGKANGANHSYLAVVANNAPAQALYAKIGYKEVYRHWYRVKE</sequence>
<dbReference type="EMBL" id="JAZHPZ010000009">
    <property type="protein sequence ID" value="MEF2967706.1"/>
    <property type="molecule type" value="Genomic_DNA"/>
</dbReference>
<protein>
    <submittedName>
        <fullName evidence="4">GNAT family N-acetyltransferase</fullName>
    </submittedName>
</protein>